<evidence type="ECO:0000256" key="5">
    <source>
        <dbReference type="ARBA" id="ARBA00022840"/>
    </source>
</evidence>
<dbReference type="GO" id="GO:0005886">
    <property type="term" value="C:plasma membrane"/>
    <property type="evidence" value="ECO:0007669"/>
    <property type="project" value="UniProtKB-SubCell"/>
</dbReference>
<keyword evidence="7 8" id="KW-0472">Membrane</keyword>
<dbReference type="InterPro" id="IPR017871">
    <property type="entry name" value="ABC_transporter-like_CS"/>
</dbReference>
<dbReference type="InterPro" id="IPR011527">
    <property type="entry name" value="ABC1_TM_dom"/>
</dbReference>
<feature type="transmembrane region" description="Helical" evidence="8">
    <location>
        <begin position="235"/>
        <end position="263"/>
    </location>
</feature>
<comment type="caution">
    <text evidence="11">The sequence shown here is derived from an EMBL/GenBank/DDBJ whole genome shotgun (WGS) entry which is preliminary data.</text>
</comment>
<dbReference type="AlphaFoldDB" id="A0A2J8BAC0"/>
<dbReference type="GO" id="GO:0005524">
    <property type="term" value="F:ATP binding"/>
    <property type="evidence" value="ECO:0007669"/>
    <property type="project" value="UniProtKB-KW"/>
</dbReference>
<dbReference type="InterPro" id="IPR003593">
    <property type="entry name" value="AAA+_ATPase"/>
</dbReference>
<dbReference type="Gene3D" id="3.40.50.300">
    <property type="entry name" value="P-loop containing nucleotide triphosphate hydrolases"/>
    <property type="match status" value="1"/>
</dbReference>
<dbReference type="InterPro" id="IPR027417">
    <property type="entry name" value="P-loop_NTPase"/>
</dbReference>
<proteinExistence type="predicted"/>
<keyword evidence="4" id="KW-0547">Nucleotide-binding</keyword>
<dbReference type="PROSITE" id="PS00211">
    <property type="entry name" value="ABC_TRANSPORTER_1"/>
    <property type="match status" value="1"/>
</dbReference>
<feature type="transmembrane region" description="Helical" evidence="8">
    <location>
        <begin position="52"/>
        <end position="76"/>
    </location>
</feature>
<feature type="domain" description="ABC transmembrane type-1" evidence="10">
    <location>
        <begin position="16"/>
        <end position="298"/>
    </location>
</feature>
<accession>A0A2J8BAC0</accession>
<dbReference type="CDD" id="cd18549">
    <property type="entry name" value="ABC_6TM_YwjA_like"/>
    <property type="match status" value="1"/>
</dbReference>
<evidence type="ECO:0000259" key="10">
    <source>
        <dbReference type="PROSITE" id="PS50929"/>
    </source>
</evidence>
<evidence type="ECO:0000256" key="8">
    <source>
        <dbReference type="SAM" id="Phobius"/>
    </source>
</evidence>
<evidence type="ECO:0000256" key="3">
    <source>
        <dbReference type="ARBA" id="ARBA00022692"/>
    </source>
</evidence>
<dbReference type="InterPro" id="IPR003439">
    <property type="entry name" value="ABC_transporter-like_ATP-bd"/>
</dbReference>
<evidence type="ECO:0000256" key="1">
    <source>
        <dbReference type="ARBA" id="ARBA00004651"/>
    </source>
</evidence>
<reference evidence="11 12" key="1">
    <citation type="submission" date="2017-05" db="EMBL/GenBank/DDBJ databases">
        <authorList>
            <person name="Song R."/>
            <person name="Chenine A.L."/>
            <person name="Ruprecht R.M."/>
        </authorList>
    </citation>
    <scope>NUCLEOTIDE SEQUENCE [LARGE SCALE GENOMIC DNA]</scope>
    <source>
        <strain evidence="11 12">KA00229</strain>
    </source>
</reference>
<dbReference type="GO" id="GO:0015421">
    <property type="term" value="F:ABC-type oligopeptide transporter activity"/>
    <property type="evidence" value="ECO:0007669"/>
    <property type="project" value="TreeGrafter"/>
</dbReference>
<sequence>MRQLWSCYARYYKQVLFVVLGSCVTAALDITFPMIVRNILETVLPFANIQRLCWLSGLLFILYGVSLFFSWGIYYWGKSMGSAIEHDLRSQLFEHIEQLPFSFFDNTHTGQLLSRITNDISEIGEFTFQLPNLLIICSITMVGSAALLFYINWMLAILVLSLIAIKTVGTIYFNRQMKVSFVATREATGEMNAQAGESLNAIRLVQAFANERLELEKFIYRSNCLRTAKEKTFRIGAYMMSSVLFFSNLINLAIIGGGAFLILRGELRVGDLVAFLMYLLVFIKPIFQLTSLTEQYQRGLAGYNRYEELMAIQSAIIDKPTATYHQVTKGEVSFSHISFAYEPGEMVLQDVSMDIQAGQTVALVGTTGSGKSSLVSLLLRFYEPYGGHIYIDGIAIDQYTLASLRRQIGIVQQDVFLFSGTVRENILYGNPQATDEAIIQAAMLADADSFIRELPQGYDSVIGERGVKLSGGQKQRLAIARVFLKNPPILVLDEATSALDNETERKIQRSLQRLSESRTTLVIAHRLGTVRNADVIVVLEKGRIVEQGNHETLMNYQGKYYELYMSQFKKG</sequence>
<dbReference type="Proteomes" id="UP000242958">
    <property type="component" value="Unassembled WGS sequence"/>
</dbReference>
<evidence type="ECO:0000259" key="9">
    <source>
        <dbReference type="PROSITE" id="PS50893"/>
    </source>
</evidence>
<evidence type="ECO:0000313" key="11">
    <source>
        <dbReference type="EMBL" id="PNH21715.1"/>
    </source>
</evidence>
<dbReference type="GO" id="GO:0016887">
    <property type="term" value="F:ATP hydrolysis activity"/>
    <property type="evidence" value="ECO:0007669"/>
    <property type="project" value="InterPro"/>
</dbReference>
<dbReference type="PANTHER" id="PTHR43394:SF1">
    <property type="entry name" value="ATP-BINDING CASSETTE SUB-FAMILY B MEMBER 10, MITOCHONDRIAL"/>
    <property type="match status" value="1"/>
</dbReference>
<evidence type="ECO:0000256" key="6">
    <source>
        <dbReference type="ARBA" id="ARBA00022989"/>
    </source>
</evidence>
<evidence type="ECO:0000256" key="7">
    <source>
        <dbReference type="ARBA" id="ARBA00023136"/>
    </source>
</evidence>
<dbReference type="SUPFAM" id="SSF52540">
    <property type="entry name" value="P-loop containing nucleoside triphosphate hydrolases"/>
    <property type="match status" value="1"/>
</dbReference>
<comment type="subcellular location">
    <subcellularLocation>
        <location evidence="1">Cell membrane</location>
        <topology evidence="1">Multi-pass membrane protein</topology>
    </subcellularLocation>
</comment>
<keyword evidence="3 8" id="KW-0812">Transmembrane</keyword>
<gene>
    <name evidence="11" type="ORF">CAL30_04620</name>
</gene>
<protein>
    <submittedName>
        <fullName evidence="11">Thiamine ABC transporter permease</fullName>
    </submittedName>
</protein>
<dbReference type="PANTHER" id="PTHR43394">
    <property type="entry name" value="ATP-DEPENDENT PERMEASE MDL1, MITOCHONDRIAL"/>
    <property type="match status" value="1"/>
</dbReference>
<organism evidence="11 12">
    <name type="scientific">Megasphaera hutchinsoni</name>
    <dbReference type="NCBI Taxonomy" id="1588748"/>
    <lineage>
        <taxon>Bacteria</taxon>
        <taxon>Bacillati</taxon>
        <taxon>Bacillota</taxon>
        <taxon>Negativicutes</taxon>
        <taxon>Veillonellales</taxon>
        <taxon>Veillonellaceae</taxon>
        <taxon>Megasphaera</taxon>
    </lineage>
</organism>
<dbReference type="PROSITE" id="PS50929">
    <property type="entry name" value="ABC_TM1F"/>
    <property type="match status" value="1"/>
</dbReference>
<feature type="transmembrane region" description="Helical" evidence="8">
    <location>
        <begin position="269"/>
        <end position="287"/>
    </location>
</feature>
<dbReference type="PROSITE" id="PS50893">
    <property type="entry name" value="ABC_TRANSPORTER_2"/>
    <property type="match status" value="1"/>
</dbReference>
<dbReference type="Gene3D" id="1.20.1560.10">
    <property type="entry name" value="ABC transporter type 1, transmembrane domain"/>
    <property type="match status" value="1"/>
</dbReference>
<evidence type="ECO:0000313" key="12">
    <source>
        <dbReference type="Proteomes" id="UP000242958"/>
    </source>
</evidence>
<keyword evidence="5" id="KW-0067">ATP-binding</keyword>
<dbReference type="SUPFAM" id="SSF90123">
    <property type="entry name" value="ABC transporter transmembrane region"/>
    <property type="match status" value="1"/>
</dbReference>
<dbReference type="EMBL" id="NFMF01000006">
    <property type="protein sequence ID" value="PNH21715.1"/>
    <property type="molecule type" value="Genomic_DNA"/>
</dbReference>
<evidence type="ECO:0000256" key="2">
    <source>
        <dbReference type="ARBA" id="ARBA00022448"/>
    </source>
</evidence>
<feature type="transmembrane region" description="Helical" evidence="8">
    <location>
        <begin position="133"/>
        <end position="165"/>
    </location>
</feature>
<dbReference type="SMART" id="SM00382">
    <property type="entry name" value="AAA"/>
    <property type="match status" value="1"/>
</dbReference>
<dbReference type="Pfam" id="PF00005">
    <property type="entry name" value="ABC_tran"/>
    <property type="match status" value="1"/>
</dbReference>
<feature type="domain" description="ABC transporter" evidence="9">
    <location>
        <begin position="332"/>
        <end position="566"/>
    </location>
</feature>
<name>A0A2J8BAC0_9FIRM</name>
<keyword evidence="6 8" id="KW-1133">Transmembrane helix</keyword>
<feature type="transmembrane region" description="Helical" evidence="8">
    <location>
        <begin position="15"/>
        <end position="40"/>
    </location>
</feature>
<dbReference type="FunFam" id="3.40.50.300:FF:000287">
    <property type="entry name" value="Multidrug ABC transporter ATP-binding protein"/>
    <property type="match status" value="1"/>
</dbReference>
<dbReference type="RefSeq" id="WP_102889442.1">
    <property type="nucleotide sequence ID" value="NZ_NFMF01000006.1"/>
</dbReference>
<evidence type="ECO:0000256" key="4">
    <source>
        <dbReference type="ARBA" id="ARBA00022741"/>
    </source>
</evidence>
<dbReference type="InterPro" id="IPR036640">
    <property type="entry name" value="ABC1_TM_sf"/>
</dbReference>
<keyword evidence="2" id="KW-0813">Transport</keyword>
<dbReference type="Pfam" id="PF00664">
    <property type="entry name" value="ABC_membrane"/>
    <property type="match status" value="1"/>
</dbReference>
<dbReference type="InterPro" id="IPR039421">
    <property type="entry name" value="Type_1_exporter"/>
</dbReference>